<feature type="domain" description="THAP-type" evidence="7">
    <location>
        <begin position="5"/>
        <end position="96"/>
    </location>
</feature>
<dbReference type="Pfam" id="PF05485">
    <property type="entry name" value="THAP"/>
    <property type="match status" value="1"/>
</dbReference>
<feature type="coiled-coil region" evidence="6">
    <location>
        <begin position="176"/>
        <end position="210"/>
    </location>
</feature>
<reference evidence="8 9" key="1">
    <citation type="submission" date="2023-01" db="EMBL/GenBank/DDBJ databases">
        <authorList>
            <person name="Whitehead M."/>
        </authorList>
    </citation>
    <scope>NUCLEOTIDE SEQUENCE [LARGE SCALE GENOMIC DNA]</scope>
</reference>
<name>A0AAV0W8E9_9HEMI</name>
<dbReference type="GO" id="GO:0008270">
    <property type="term" value="F:zinc ion binding"/>
    <property type="evidence" value="ECO:0007669"/>
    <property type="project" value="UniProtKB-KW"/>
</dbReference>
<dbReference type="SMART" id="SM00692">
    <property type="entry name" value="DM3"/>
    <property type="match status" value="1"/>
</dbReference>
<proteinExistence type="predicted"/>
<dbReference type="Proteomes" id="UP001160148">
    <property type="component" value="Unassembled WGS sequence"/>
</dbReference>
<evidence type="ECO:0000256" key="4">
    <source>
        <dbReference type="ARBA" id="ARBA00023125"/>
    </source>
</evidence>
<keyword evidence="1" id="KW-0479">Metal-binding</keyword>
<dbReference type="GO" id="GO:0043565">
    <property type="term" value="F:sequence-specific DNA binding"/>
    <property type="evidence" value="ECO:0007669"/>
    <property type="project" value="InterPro"/>
</dbReference>
<evidence type="ECO:0000313" key="8">
    <source>
        <dbReference type="EMBL" id="CAI6351941.1"/>
    </source>
</evidence>
<dbReference type="EMBL" id="CARXXK010000001">
    <property type="protein sequence ID" value="CAI6351941.1"/>
    <property type="molecule type" value="Genomic_DNA"/>
</dbReference>
<dbReference type="InterPro" id="IPR006612">
    <property type="entry name" value="THAP_Znf"/>
</dbReference>
<gene>
    <name evidence="8" type="ORF">MEUPH1_LOCUS8245</name>
</gene>
<dbReference type="PROSITE" id="PS50950">
    <property type="entry name" value="ZF_THAP"/>
    <property type="match status" value="1"/>
</dbReference>
<keyword evidence="2 5" id="KW-0863">Zinc-finger</keyword>
<evidence type="ECO:0000256" key="5">
    <source>
        <dbReference type="PROSITE-ProRule" id="PRU00309"/>
    </source>
</evidence>
<keyword evidence="3" id="KW-0862">Zinc</keyword>
<evidence type="ECO:0000256" key="1">
    <source>
        <dbReference type="ARBA" id="ARBA00022723"/>
    </source>
</evidence>
<dbReference type="AlphaFoldDB" id="A0AAV0W8E9"/>
<comment type="caution">
    <text evidence="8">The sequence shown here is derived from an EMBL/GenBank/DDBJ whole genome shotgun (WGS) entry which is preliminary data.</text>
</comment>
<evidence type="ECO:0000313" key="9">
    <source>
        <dbReference type="Proteomes" id="UP001160148"/>
    </source>
</evidence>
<evidence type="ECO:0000256" key="2">
    <source>
        <dbReference type="ARBA" id="ARBA00022771"/>
    </source>
</evidence>
<keyword evidence="4 5" id="KW-0238">DNA-binding</keyword>
<dbReference type="InterPro" id="IPR021896">
    <property type="entry name" value="THAP9-like_HTH"/>
</dbReference>
<dbReference type="InterPro" id="IPR026516">
    <property type="entry name" value="THAP1/10"/>
</dbReference>
<dbReference type="PANTHER" id="PTHR46600:SF11">
    <property type="entry name" value="THAP DOMAIN-CONTAINING PROTEIN 10"/>
    <property type="match status" value="1"/>
</dbReference>
<evidence type="ECO:0000256" key="3">
    <source>
        <dbReference type="ARBA" id="ARBA00022833"/>
    </source>
</evidence>
<keyword evidence="6" id="KW-0175">Coiled coil</keyword>
<dbReference type="SMART" id="SM00980">
    <property type="entry name" value="THAP"/>
    <property type="match status" value="1"/>
</dbReference>
<dbReference type="Pfam" id="PF12017">
    <property type="entry name" value="Tnp_P_element"/>
    <property type="match status" value="1"/>
</dbReference>
<dbReference type="SUPFAM" id="SSF57716">
    <property type="entry name" value="Glucocorticoid receptor-like (DNA-binding domain)"/>
    <property type="match status" value="1"/>
</dbReference>
<evidence type="ECO:0000256" key="6">
    <source>
        <dbReference type="SAM" id="Coils"/>
    </source>
</evidence>
<sequence length="304" mass="35617">MEDHMIYNYNYTRCALSFCNNTYKRTPEEDQLSFFRFPEDPVRCAIWVENCDSKYLPNVDLENLNKRYKLCSVHFENRMFNFQKNRLLSNAVPTLFKNKPPVMTTVTSQTVYETITIDDDVPPGIPVDAQTSCSKYGVLDKNINKNLFDAPSTTGFLKNSVCLQTPNYLSAKSPRKLKLKKQLAEEVNLKKQLEKTVKELKRQLEQTNSEENCLKLCELYLPSTMYMLVKNYLSNKNKTPNGQRHLNEITQFAHTVHHLGPKAYYFLQKHFTLPHMRTLRKKTVQNVDKNIQNIVQNDHRYSKI</sequence>
<protein>
    <recommendedName>
        <fullName evidence="7">THAP-type domain-containing protein</fullName>
    </recommendedName>
</protein>
<organism evidence="8 9">
    <name type="scientific">Macrosiphum euphorbiae</name>
    <name type="common">potato aphid</name>
    <dbReference type="NCBI Taxonomy" id="13131"/>
    <lineage>
        <taxon>Eukaryota</taxon>
        <taxon>Metazoa</taxon>
        <taxon>Ecdysozoa</taxon>
        <taxon>Arthropoda</taxon>
        <taxon>Hexapoda</taxon>
        <taxon>Insecta</taxon>
        <taxon>Pterygota</taxon>
        <taxon>Neoptera</taxon>
        <taxon>Paraneoptera</taxon>
        <taxon>Hemiptera</taxon>
        <taxon>Sternorrhyncha</taxon>
        <taxon>Aphidomorpha</taxon>
        <taxon>Aphidoidea</taxon>
        <taxon>Aphididae</taxon>
        <taxon>Macrosiphini</taxon>
        <taxon>Macrosiphum</taxon>
    </lineage>
</organism>
<keyword evidence="9" id="KW-1185">Reference proteome</keyword>
<dbReference type="PANTHER" id="PTHR46600">
    <property type="entry name" value="THAP DOMAIN-CONTAINING"/>
    <property type="match status" value="1"/>
</dbReference>
<accession>A0AAV0W8E9</accession>
<evidence type="ECO:0000259" key="7">
    <source>
        <dbReference type="PROSITE" id="PS50950"/>
    </source>
</evidence>